<evidence type="ECO:0000256" key="5">
    <source>
        <dbReference type="SAM" id="Coils"/>
    </source>
</evidence>
<dbReference type="Pfam" id="PF01991">
    <property type="entry name" value="vATP-synt_E"/>
    <property type="match status" value="1"/>
</dbReference>
<evidence type="ECO:0000313" key="6">
    <source>
        <dbReference type="EMBL" id="PFH04234.1"/>
    </source>
</evidence>
<dbReference type="GeneID" id="35803709"/>
<keyword evidence="5" id="KW-0175">Coiled coil</keyword>
<dbReference type="GO" id="GO:0042777">
    <property type="term" value="P:proton motive force-driven plasma membrane ATP synthesis"/>
    <property type="evidence" value="ECO:0007669"/>
    <property type="project" value="UniProtKB-UniRule"/>
</dbReference>
<dbReference type="Gene3D" id="1.20.5.620">
    <property type="entry name" value="F1F0 ATP synthase subunit B, membrane domain"/>
    <property type="match status" value="1"/>
</dbReference>
<dbReference type="AlphaFoldDB" id="A0AB36TK09"/>
<gene>
    <name evidence="4" type="primary">atpE</name>
    <name evidence="6" type="ORF">M972_113063</name>
</gene>
<dbReference type="SUPFAM" id="SSF160527">
    <property type="entry name" value="V-type ATPase subunit E-like"/>
    <property type="match status" value="1"/>
</dbReference>
<protein>
    <recommendedName>
        <fullName evidence="4">V-type proton ATPase subunit E</fullName>
    </recommendedName>
    <alternativeName>
        <fullName evidence="4">V-ATPase subunit E</fullName>
    </alternativeName>
</protein>
<evidence type="ECO:0000256" key="4">
    <source>
        <dbReference type="HAMAP-Rule" id="MF_00311"/>
    </source>
</evidence>
<keyword evidence="4" id="KW-0066">ATP synthesis</keyword>
<evidence type="ECO:0000313" key="7">
    <source>
        <dbReference type="Proteomes" id="UP000223596"/>
    </source>
</evidence>
<organism evidence="6 7">
    <name type="scientific">Acetivibrio thermocellus AD2</name>
    <dbReference type="NCBI Taxonomy" id="1138384"/>
    <lineage>
        <taxon>Bacteria</taxon>
        <taxon>Bacillati</taxon>
        <taxon>Bacillota</taxon>
        <taxon>Clostridia</taxon>
        <taxon>Eubacteriales</taxon>
        <taxon>Oscillospiraceae</taxon>
        <taxon>Acetivibrio</taxon>
    </lineage>
</organism>
<dbReference type="SMR" id="A0AB36TK09"/>
<dbReference type="GO" id="GO:0005524">
    <property type="term" value="F:ATP binding"/>
    <property type="evidence" value="ECO:0007669"/>
    <property type="project" value="UniProtKB-UniRule"/>
</dbReference>
<comment type="function">
    <text evidence="4">Produces ATP from ADP in the presence of a proton gradient across the membrane.</text>
</comment>
<evidence type="ECO:0000256" key="1">
    <source>
        <dbReference type="ARBA" id="ARBA00005901"/>
    </source>
</evidence>
<proteinExistence type="inferred from homology"/>
<comment type="similarity">
    <text evidence="1 4">Belongs to the V-ATPase E subunit family.</text>
</comment>
<dbReference type="Proteomes" id="UP000223596">
    <property type="component" value="Unassembled WGS sequence"/>
</dbReference>
<dbReference type="GO" id="GO:0046961">
    <property type="term" value="F:proton-transporting ATPase activity, rotational mechanism"/>
    <property type="evidence" value="ECO:0007669"/>
    <property type="project" value="InterPro"/>
</dbReference>
<keyword evidence="3 4" id="KW-0406">Ion transport</keyword>
<keyword evidence="4" id="KW-0375">Hydrogen ion transport</keyword>
<name>A0AB36TK09_ACETH</name>
<dbReference type="EMBL" id="PDBW01000001">
    <property type="protein sequence ID" value="PFH04234.1"/>
    <property type="molecule type" value="Genomic_DNA"/>
</dbReference>
<evidence type="ECO:0000256" key="2">
    <source>
        <dbReference type="ARBA" id="ARBA00022448"/>
    </source>
</evidence>
<evidence type="ECO:0000256" key="3">
    <source>
        <dbReference type="ARBA" id="ARBA00023065"/>
    </source>
</evidence>
<feature type="coiled-coil region" evidence="5">
    <location>
        <begin position="9"/>
        <end position="86"/>
    </location>
</feature>
<dbReference type="HAMAP" id="MF_00311">
    <property type="entry name" value="ATP_synth_E_arch"/>
    <property type="match status" value="1"/>
</dbReference>
<dbReference type="Gene3D" id="3.30.2320.30">
    <property type="entry name" value="ATP synthase, E subunit, C-terminal"/>
    <property type="match status" value="1"/>
</dbReference>
<dbReference type="GO" id="GO:0033178">
    <property type="term" value="C:proton-transporting two-sector ATPase complex, catalytic domain"/>
    <property type="evidence" value="ECO:0007669"/>
    <property type="project" value="InterPro"/>
</dbReference>
<dbReference type="GO" id="GO:0046933">
    <property type="term" value="F:proton-transporting ATP synthase activity, rotational mechanism"/>
    <property type="evidence" value="ECO:0007669"/>
    <property type="project" value="UniProtKB-UniRule"/>
</dbReference>
<dbReference type="RefSeq" id="WP_003513521.1">
    <property type="nucleotide sequence ID" value="NZ_CP013828.1"/>
</dbReference>
<reference evidence="6 7" key="1">
    <citation type="submission" date="2017-09" db="EMBL/GenBank/DDBJ databases">
        <title>Evaluation of Pacific Biosciences Sequencing Technology to Finishing C. thermocellum Genome Sequences.</title>
        <authorList>
            <person name="Brown S."/>
        </authorList>
    </citation>
    <scope>NUCLEOTIDE SEQUENCE [LARGE SCALE GENOMIC DNA]</scope>
    <source>
        <strain evidence="6 7">AD2</strain>
    </source>
</reference>
<accession>A0AB36TK09</accession>
<keyword evidence="2 4" id="KW-0813">Transport</keyword>
<dbReference type="InterPro" id="IPR038495">
    <property type="entry name" value="ATPase_E_C"/>
</dbReference>
<dbReference type="InterPro" id="IPR002842">
    <property type="entry name" value="ATPase_V1_Esu"/>
</dbReference>
<sequence length="198" mass="22320">MAGVEKIKERILEEARAQAEANIKRAEEEAAKIIEEAQKEAAAKKAQILEKAKQEAVDVKKRLKAMAELEARKKKLQARQEVVDEAFNKTIEKLNSLPDREYEEIISQMIVNSVESGSEEIILSPKDKQRISPGFIENINKKLSQKGIDGKIKLSEETKNISGGFILKSGDIEINNSFEAIIRMKREEVEAEVIKALF</sequence>
<comment type="caution">
    <text evidence="6">The sequence shown here is derived from an EMBL/GenBank/DDBJ whole genome shotgun (WGS) entry which is preliminary data.</text>
</comment>